<dbReference type="GO" id="GO:0016757">
    <property type="term" value="F:glycosyltransferase activity"/>
    <property type="evidence" value="ECO:0007669"/>
    <property type="project" value="InterPro"/>
</dbReference>
<name>A0A6J7A0I0_9ZZZZ</name>
<dbReference type="InterPro" id="IPR016181">
    <property type="entry name" value="Acyl_CoA_acyltransferase"/>
</dbReference>
<dbReference type="InterPro" id="IPR001296">
    <property type="entry name" value="Glyco_trans_1"/>
</dbReference>
<dbReference type="Pfam" id="PF13439">
    <property type="entry name" value="Glyco_transf_4"/>
    <property type="match status" value="1"/>
</dbReference>
<evidence type="ECO:0000259" key="1">
    <source>
        <dbReference type="PROSITE" id="PS51186"/>
    </source>
</evidence>
<proteinExistence type="predicted"/>
<dbReference type="SUPFAM" id="SSF53756">
    <property type="entry name" value="UDP-Glycosyltransferase/glycogen phosphorylase"/>
    <property type="match status" value="1"/>
</dbReference>
<dbReference type="PANTHER" id="PTHR45947:SF3">
    <property type="entry name" value="SULFOQUINOVOSYL TRANSFERASE SQD2"/>
    <property type="match status" value="1"/>
</dbReference>
<dbReference type="Pfam" id="PF13527">
    <property type="entry name" value="Acetyltransf_9"/>
    <property type="match status" value="1"/>
</dbReference>
<dbReference type="PROSITE" id="PS51186">
    <property type="entry name" value="GNAT"/>
    <property type="match status" value="1"/>
</dbReference>
<feature type="domain" description="N-acetyltransferase" evidence="1">
    <location>
        <begin position="385"/>
        <end position="540"/>
    </location>
</feature>
<accession>A0A6J7A0I0</accession>
<dbReference type="InterPro" id="IPR050194">
    <property type="entry name" value="Glycosyltransferase_grp1"/>
</dbReference>
<dbReference type="AlphaFoldDB" id="A0A6J7A0I0"/>
<organism evidence="2">
    <name type="scientific">freshwater metagenome</name>
    <dbReference type="NCBI Taxonomy" id="449393"/>
    <lineage>
        <taxon>unclassified sequences</taxon>
        <taxon>metagenomes</taxon>
        <taxon>ecological metagenomes</taxon>
    </lineage>
</organism>
<sequence length="699" mass="75980">MVTRVLWVVKGLGPGGAERLLCELARVLEPDDIQVECAFVLPYKDHLVGELEAAGVRCTCLSRSARDPRWPVRLRALIASGGFDVVHVHSPLPGSVARLAALTVRPRPRFVSTEHNTWPTFVAPTRWANRLTSILDTATFAVSEEVRDSVRGSAARRAVTLQHGIDVASIAEHRDRRHEIRVELGIGSDEPVIGTVANFRPQKDYPNLLAAAAQLRDRGVRFRLVAVGQGPLADKVRERRDQLGLQNHVVLTGFRADATALLGAADVFVLASAWEGLPVALMEALALGLPVVATDVGGVGETMRDHIDALLVPPGDATALADALERVLTDEPLRRGLAAAAASRAAEFDVRASAATIAATYRGLAEAEPPGPAAPKPNAPRQGSFEIREATLDDRPAMLELLGRSLGWDDDPRLSQFFGWKHDQNPFGASPMWLALDGDRMLGVRVFLRWEFVRGGQVVRAVRAVDTATDPDAQGRGVFRALTMHAADAMRADGVAMVFNTPNAQSRPGYLKMGWRNVGRYPVSARVAGPTHLWPMRNARVAADRWSQPLALGSDVSQWVDANEAEPPWMRSEPDVRALRTHTTATFLRWRYGNDLLEYRLLEDAHAAVIVRLRRRGDALELVIAAVVRGDTAAADTLVAQSLHGSGADYAIRTGPANLRNGFVPVPKAGPILTWRALTEPGMPPLGNWRATLGDLELM</sequence>
<evidence type="ECO:0000313" key="2">
    <source>
        <dbReference type="EMBL" id="CAB4826232.1"/>
    </source>
</evidence>
<dbReference type="Gene3D" id="3.40.50.2000">
    <property type="entry name" value="Glycogen Phosphorylase B"/>
    <property type="match status" value="2"/>
</dbReference>
<dbReference type="GO" id="GO:0016747">
    <property type="term" value="F:acyltransferase activity, transferring groups other than amino-acyl groups"/>
    <property type="evidence" value="ECO:0007669"/>
    <property type="project" value="InterPro"/>
</dbReference>
<dbReference type="SUPFAM" id="SSF55729">
    <property type="entry name" value="Acyl-CoA N-acyltransferases (Nat)"/>
    <property type="match status" value="1"/>
</dbReference>
<dbReference type="InterPro" id="IPR028098">
    <property type="entry name" value="Glyco_trans_4-like_N"/>
</dbReference>
<protein>
    <submittedName>
        <fullName evidence="2">Unannotated protein</fullName>
    </submittedName>
</protein>
<dbReference type="PANTHER" id="PTHR45947">
    <property type="entry name" value="SULFOQUINOVOSYL TRANSFERASE SQD2"/>
    <property type="match status" value="1"/>
</dbReference>
<dbReference type="EMBL" id="CAFABA010000033">
    <property type="protein sequence ID" value="CAB4826232.1"/>
    <property type="molecule type" value="Genomic_DNA"/>
</dbReference>
<dbReference type="InterPro" id="IPR000182">
    <property type="entry name" value="GNAT_dom"/>
</dbReference>
<dbReference type="Gene3D" id="3.40.630.30">
    <property type="match status" value="1"/>
</dbReference>
<reference evidence="2" key="1">
    <citation type="submission" date="2020-05" db="EMBL/GenBank/DDBJ databases">
        <authorList>
            <person name="Chiriac C."/>
            <person name="Salcher M."/>
            <person name="Ghai R."/>
            <person name="Kavagutti S V."/>
        </authorList>
    </citation>
    <scope>NUCLEOTIDE SEQUENCE</scope>
</reference>
<gene>
    <name evidence="2" type="ORF">UFOPK3139_01047</name>
</gene>
<dbReference type="Pfam" id="PF00534">
    <property type="entry name" value="Glycos_transf_1"/>
    <property type="match status" value="1"/>
</dbReference>